<protein>
    <submittedName>
        <fullName evidence="9">MFS transporter</fullName>
    </submittedName>
</protein>
<dbReference type="PANTHER" id="PTHR43266">
    <property type="entry name" value="MACROLIDE-EFFLUX PROTEIN"/>
    <property type="match status" value="1"/>
</dbReference>
<dbReference type="Gene3D" id="1.20.1250.20">
    <property type="entry name" value="MFS general substrate transporter like domains"/>
    <property type="match status" value="1"/>
</dbReference>
<feature type="transmembrane region" description="Helical" evidence="7">
    <location>
        <begin position="261"/>
        <end position="282"/>
    </location>
</feature>
<dbReference type="InterPro" id="IPR011701">
    <property type="entry name" value="MFS"/>
</dbReference>
<keyword evidence="3" id="KW-1003">Cell membrane</keyword>
<gene>
    <name evidence="9" type="ORF">ACFPOF_23675</name>
</gene>
<feature type="transmembrane region" description="Helical" evidence="7">
    <location>
        <begin position="314"/>
        <end position="336"/>
    </location>
</feature>
<dbReference type="Proteomes" id="UP001596113">
    <property type="component" value="Unassembled WGS sequence"/>
</dbReference>
<evidence type="ECO:0000256" key="2">
    <source>
        <dbReference type="ARBA" id="ARBA00022448"/>
    </source>
</evidence>
<name>A0ABW0HX62_9BACL</name>
<feature type="transmembrane region" description="Helical" evidence="7">
    <location>
        <begin position="12"/>
        <end position="35"/>
    </location>
</feature>
<evidence type="ECO:0000313" key="10">
    <source>
        <dbReference type="Proteomes" id="UP001596113"/>
    </source>
</evidence>
<comment type="subcellular location">
    <subcellularLocation>
        <location evidence="1">Cell membrane</location>
        <topology evidence="1">Multi-pass membrane protein</topology>
    </subcellularLocation>
</comment>
<dbReference type="PROSITE" id="PS50850">
    <property type="entry name" value="MFS"/>
    <property type="match status" value="1"/>
</dbReference>
<feature type="transmembrane region" description="Helical" evidence="7">
    <location>
        <begin position="170"/>
        <end position="189"/>
    </location>
</feature>
<dbReference type="InterPro" id="IPR036259">
    <property type="entry name" value="MFS_trans_sf"/>
</dbReference>
<feature type="transmembrane region" description="Helical" evidence="7">
    <location>
        <begin position="222"/>
        <end position="249"/>
    </location>
</feature>
<comment type="caution">
    <text evidence="9">The sequence shown here is derived from an EMBL/GenBank/DDBJ whole genome shotgun (WGS) entry which is preliminary data.</text>
</comment>
<keyword evidence="10" id="KW-1185">Reference proteome</keyword>
<feature type="transmembrane region" description="Helical" evidence="7">
    <location>
        <begin position="141"/>
        <end position="164"/>
    </location>
</feature>
<evidence type="ECO:0000256" key="3">
    <source>
        <dbReference type="ARBA" id="ARBA00022475"/>
    </source>
</evidence>
<keyword evidence="4 7" id="KW-0812">Transmembrane</keyword>
<keyword evidence="5 7" id="KW-1133">Transmembrane helix</keyword>
<dbReference type="SUPFAM" id="SSF103473">
    <property type="entry name" value="MFS general substrate transporter"/>
    <property type="match status" value="1"/>
</dbReference>
<evidence type="ECO:0000256" key="6">
    <source>
        <dbReference type="ARBA" id="ARBA00023136"/>
    </source>
</evidence>
<dbReference type="RefSeq" id="WP_378137330.1">
    <property type="nucleotide sequence ID" value="NZ_JBHSMI010000032.1"/>
</dbReference>
<evidence type="ECO:0000256" key="1">
    <source>
        <dbReference type="ARBA" id="ARBA00004651"/>
    </source>
</evidence>
<feature type="transmembrane region" description="Helical" evidence="7">
    <location>
        <begin position="348"/>
        <end position="369"/>
    </location>
</feature>
<feature type="transmembrane region" description="Helical" evidence="7">
    <location>
        <begin position="47"/>
        <end position="67"/>
    </location>
</feature>
<dbReference type="EMBL" id="JBHSMI010000032">
    <property type="protein sequence ID" value="MFC5405756.1"/>
    <property type="molecule type" value="Genomic_DNA"/>
</dbReference>
<feature type="transmembrane region" description="Helical" evidence="7">
    <location>
        <begin position="375"/>
        <end position="399"/>
    </location>
</feature>
<feature type="transmembrane region" description="Helical" evidence="7">
    <location>
        <begin position="289"/>
        <end position="308"/>
    </location>
</feature>
<dbReference type="Pfam" id="PF07690">
    <property type="entry name" value="MFS_1"/>
    <property type="match status" value="1"/>
</dbReference>
<accession>A0ABW0HX62</accession>
<evidence type="ECO:0000256" key="5">
    <source>
        <dbReference type="ARBA" id="ARBA00022989"/>
    </source>
</evidence>
<dbReference type="PANTHER" id="PTHR43266:SF8">
    <property type="entry name" value="MACROLIDE-EFFLUX PROTEIN"/>
    <property type="match status" value="1"/>
</dbReference>
<keyword evidence="6 7" id="KW-0472">Membrane</keyword>
<evidence type="ECO:0000256" key="4">
    <source>
        <dbReference type="ARBA" id="ARBA00022692"/>
    </source>
</evidence>
<dbReference type="InterPro" id="IPR020846">
    <property type="entry name" value="MFS_dom"/>
</dbReference>
<reference evidence="10" key="1">
    <citation type="journal article" date="2019" name="Int. J. Syst. Evol. Microbiol.">
        <title>The Global Catalogue of Microorganisms (GCM) 10K type strain sequencing project: providing services to taxonomists for standard genome sequencing and annotation.</title>
        <authorList>
            <consortium name="The Broad Institute Genomics Platform"/>
            <consortium name="The Broad Institute Genome Sequencing Center for Infectious Disease"/>
            <person name="Wu L."/>
            <person name="Ma J."/>
        </authorList>
    </citation>
    <scope>NUCLEOTIDE SEQUENCE [LARGE SCALE GENOMIC DNA]</scope>
    <source>
        <strain evidence="10">CGMCC 1.18575</strain>
    </source>
</reference>
<evidence type="ECO:0000259" key="8">
    <source>
        <dbReference type="PROSITE" id="PS50850"/>
    </source>
</evidence>
<sequence length="404" mass="43689">MTGSIPLLRNRFVRAVIVSTFFSQIGIWVRNFAVLLYVMEVTGGDPFAVAMISVAEYAPIFIFSFIGGALADRWRPKKTMVWCEALSSLSVLLVFAVLEVGTWQALFGATLFASTLSQFAQPSGMKLFKHHVRDEDAPSCMSFMQTLTSAFMVLGPILGTFVYQQCGIEVSILLTGICFMLSALALNHVPRDPLPYRNPEINSASLFSDMADGIRFVVANPFILQLTLSFTFVGLGVGLVSPLSVFLVTEQLGLPSEALQWINVSYGAGEIVGGVATMALAAKISPQRFLMAGLLVNGCGIVLAGLSTEIWLTMIAQFIIALLQPAIFVGSSTLIMQQTTHDYIGRVMGIRTPLMTGAMLLMMSVAGALKNTFTLSAVYVCAGCFFFAGLLIIVPLSVWSEHRG</sequence>
<evidence type="ECO:0000256" key="7">
    <source>
        <dbReference type="SAM" id="Phobius"/>
    </source>
</evidence>
<dbReference type="CDD" id="cd06173">
    <property type="entry name" value="MFS_MefA_like"/>
    <property type="match status" value="1"/>
</dbReference>
<evidence type="ECO:0000313" key="9">
    <source>
        <dbReference type="EMBL" id="MFC5405756.1"/>
    </source>
</evidence>
<keyword evidence="2" id="KW-0813">Transport</keyword>
<feature type="domain" description="Major facilitator superfamily (MFS) profile" evidence="8">
    <location>
        <begin position="222"/>
        <end position="404"/>
    </location>
</feature>
<proteinExistence type="predicted"/>
<organism evidence="9 10">
    <name type="scientific">Cohnella soli</name>
    <dbReference type="NCBI Taxonomy" id="425005"/>
    <lineage>
        <taxon>Bacteria</taxon>
        <taxon>Bacillati</taxon>
        <taxon>Bacillota</taxon>
        <taxon>Bacilli</taxon>
        <taxon>Bacillales</taxon>
        <taxon>Paenibacillaceae</taxon>
        <taxon>Cohnella</taxon>
    </lineage>
</organism>